<proteinExistence type="predicted"/>
<sequence>MAKMYKVTVKGTGQLNGPVIINKTVEMEEFMAAKFNGANRYEVIEDFVKVHYPSVKIPNIRNFGASITPVKEEKKKGWF</sequence>
<accession>A0A1M5GRW7</accession>
<dbReference type="EMBL" id="FQTV01000022">
    <property type="protein sequence ID" value="SHG06504.1"/>
    <property type="molecule type" value="Genomic_DNA"/>
</dbReference>
<dbReference type="AlphaFoldDB" id="A0A1M5GRW7"/>
<evidence type="ECO:0000313" key="1">
    <source>
        <dbReference type="EMBL" id="SHG06504.1"/>
    </source>
</evidence>
<dbReference type="STRING" id="1297750.SAMN05444405_12211"/>
<name>A0A1M5GRW7_9BACE</name>
<gene>
    <name evidence="1" type="ORF">SAMN05444405_12211</name>
</gene>
<evidence type="ECO:0000313" key="2">
    <source>
        <dbReference type="Proteomes" id="UP000184509"/>
    </source>
</evidence>
<organism evidence="1 2">
    <name type="scientific">Bacteroides luti</name>
    <dbReference type="NCBI Taxonomy" id="1297750"/>
    <lineage>
        <taxon>Bacteria</taxon>
        <taxon>Pseudomonadati</taxon>
        <taxon>Bacteroidota</taxon>
        <taxon>Bacteroidia</taxon>
        <taxon>Bacteroidales</taxon>
        <taxon>Bacteroidaceae</taxon>
        <taxon>Bacteroides</taxon>
    </lineage>
</organism>
<reference evidence="1 2" key="1">
    <citation type="submission" date="2016-11" db="EMBL/GenBank/DDBJ databases">
        <authorList>
            <person name="Jaros S."/>
            <person name="Januszkiewicz K."/>
            <person name="Wedrychowicz H."/>
        </authorList>
    </citation>
    <scope>NUCLEOTIDE SEQUENCE [LARGE SCALE GENOMIC DNA]</scope>
    <source>
        <strain evidence="1 2">DSM 26991</strain>
    </source>
</reference>
<dbReference type="RefSeq" id="WP_139261466.1">
    <property type="nucleotide sequence ID" value="NZ_FQTV01000022.1"/>
</dbReference>
<keyword evidence="2" id="KW-1185">Reference proteome</keyword>
<dbReference type="Proteomes" id="UP000184509">
    <property type="component" value="Unassembled WGS sequence"/>
</dbReference>
<dbReference type="OrthoDB" id="1376979at2"/>
<protein>
    <submittedName>
        <fullName evidence="1">Uncharacterized protein</fullName>
    </submittedName>
</protein>